<sequence length="166" mass="18238">MILLELTPLSTTVAIPEMVIILLIAALIGYMIGRWITKGQREQLEQVLVSKEADLDECKARQAPASGGIKAAALQADTPISRDDLKVVEGIGPKIEKLLNSAGIYQFSQLADTKAEVIAEILQNAGPRFRIHDPQTWPEQAALARDDKWEELEVLQEKLNGGRDLA</sequence>
<dbReference type="EMBL" id="BAABEY010000018">
    <property type="protein sequence ID" value="GAA4437540.1"/>
    <property type="molecule type" value="Genomic_DNA"/>
</dbReference>
<comment type="caution">
    <text evidence="2">The sequence shown here is derived from an EMBL/GenBank/DDBJ whole genome shotgun (WGS) entry which is preliminary data.</text>
</comment>
<evidence type="ECO:0000313" key="2">
    <source>
        <dbReference type="EMBL" id="GAA4437540.1"/>
    </source>
</evidence>
<reference evidence="3" key="1">
    <citation type="journal article" date="2019" name="Int. J. Syst. Evol. Microbiol.">
        <title>The Global Catalogue of Microorganisms (GCM) 10K type strain sequencing project: providing services to taxonomists for standard genome sequencing and annotation.</title>
        <authorList>
            <consortium name="The Broad Institute Genomics Platform"/>
            <consortium name="The Broad Institute Genome Sequencing Center for Infectious Disease"/>
            <person name="Wu L."/>
            <person name="Ma J."/>
        </authorList>
    </citation>
    <scope>NUCLEOTIDE SEQUENCE [LARGE SCALE GENOMIC DNA]</scope>
    <source>
        <strain evidence="3">JCM 31920</strain>
    </source>
</reference>
<evidence type="ECO:0000313" key="3">
    <source>
        <dbReference type="Proteomes" id="UP001501508"/>
    </source>
</evidence>
<keyword evidence="1" id="KW-0472">Membrane</keyword>
<dbReference type="Proteomes" id="UP001501508">
    <property type="component" value="Unassembled WGS sequence"/>
</dbReference>
<evidence type="ECO:0000256" key="1">
    <source>
        <dbReference type="SAM" id="Phobius"/>
    </source>
</evidence>
<proteinExistence type="predicted"/>
<protein>
    <submittedName>
        <fullName evidence="2">Helix-hairpin-helix domain-containing protein</fullName>
    </submittedName>
</protein>
<keyword evidence="1" id="KW-1133">Transmembrane helix</keyword>
<keyword evidence="3" id="KW-1185">Reference proteome</keyword>
<dbReference type="Gene3D" id="1.10.150.20">
    <property type="entry name" value="5' to 3' exonuclease, C-terminal subdomain"/>
    <property type="match status" value="1"/>
</dbReference>
<dbReference type="RefSeq" id="WP_345027988.1">
    <property type="nucleotide sequence ID" value="NZ_BAABEY010000018.1"/>
</dbReference>
<name>A0ABP8LWT2_9BACT</name>
<feature type="transmembrane region" description="Helical" evidence="1">
    <location>
        <begin position="13"/>
        <end position="33"/>
    </location>
</feature>
<accession>A0ABP8LWT2</accession>
<keyword evidence="1" id="KW-0812">Transmembrane</keyword>
<gene>
    <name evidence="2" type="ORF">GCM10023091_16910</name>
</gene>
<organism evidence="2 3">
    <name type="scientific">Ravibacter arvi</name>
    <dbReference type="NCBI Taxonomy" id="2051041"/>
    <lineage>
        <taxon>Bacteria</taxon>
        <taxon>Pseudomonadati</taxon>
        <taxon>Bacteroidota</taxon>
        <taxon>Cytophagia</taxon>
        <taxon>Cytophagales</taxon>
        <taxon>Spirosomataceae</taxon>
        <taxon>Ravibacter</taxon>
    </lineage>
</organism>